<dbReference type="NCBIfam" id="TIGR01499">
    <property type="entry name" value="folC"/>
    <property type="match status" value="1"/>
</dbReference>
<keyword evidence="5" id="KW-0547">Nucleotide-binding</keyword>
<dbReference type="SUPFAM" id="SSF53623">
    <property type="entry name" value="MurD-like peptide ligases, catalytic domain"/>
    <property type="match status" value="1"/>
</dbReference>
<dbReference type="Proteomes" id="UP001500305">
    <property type="component" value="Unassembled WGS sequence"/>
</dbReference>
<evidence type="ECO:0000313" key="11">
    <source>
        <dbReference type="EMBL" id="GAA2238597.1"/>
    </source>
</evidence>
<protein>
    <recommendedName>
        <fullName evidence="2">tetrahydrofolate synthase</fullName>
        <ecNumber evidence="2">6.3.2.17</ecNumber>
    </recommendedName>
    <alternativeName>
        <fullName evidence="8">Tetrahydrofolylpolyglutamate synthase</fullName>
    </alternativeName>
</protein>
<comment type="caution">
    <text evidence="11">The sequence shown here is derived from an EMBL/GenBank/DDBJ whole genome shotgun (WGS) entry which is preliminary data.</text>
</comment>
<evidence type="ECO:0000256" key="2">
    <source>
        <dbReference type="ARBA" id="ARBA00013025"/>
    </source>
</evidence>
<evidence type="ECO:0000256" key="1">
    <source>
        <dbReference type="ARBA" id="ARBA00008276"/>
    </source>
</evidence>
<evidence type="ECO:0000256" key="6">
    <source>
        <dbReference type="ARBA" id="ARBA00022840"/>
    </source>
</evidence>
<keyword evidence="7" id="KW-0460">Magnesium</keyword>
<evidence type="ECO:0000256" key="4">
    <source>
        <dbReference type="ARBA" id="ARBA00022723"/>
    </source>
</evidence>
<comment type="catalytic activity">
    <reaction evidence="9">
        <text>(6S)-5,6,7,8-tetrahydrofolyl-(gamma-L-Glu)(n) + L-glutamate + ATP = (6S)-5,6,7,8-tetrahydrofolyl-(gamma-L-Glu)(n+1) + ADP + phosphate + H(+)</text>
        <dbReference type="Rhea" id="RHEA:10580"/>
        <dbReference type="Rhea" id="RHEA-COMP:14738"/>
        <dbReference type="Rhea" id="RHEA-COMP:14740"/>
        <dbReference type="ChEBI" id="CHEBI:15378"/>
        <dbReference type="ChEBI" id="CHEBI:29985"/>
        <dbReference type="ChEBI" id="CHEBI:30616"/>
        <dbReference type="ChEBI" id="CHEBI:43474"/>
        <dbReference type="ChEBI" id="CHEBI:141005"/>
        <dbReference type="ChEBI" id="CHEBI:456216"/>
        <dbReference type="EC" id="6.3.2.17"/>
    </reaction>
</comment>
<evidence type="ECO:0000256" key="8">
    <source>
        <dbReference type="ARBA" id="ARBA00030592"/>
    </source>
</evidence>
<dbReference type="InterPro" id="IPR004101">
    <property type="entry name" value="Mur_ligase_C"/>
</dbReference>
<proteinExistence type="inferred from homology"/>
<keyword evidence="6" id="KW-0067">ATP-binding</keyword>
<dbReference type="InterPro" id="IPR001645">
    <property type="entry name" value="Folylpolyglutamate_synth"/>
</dbReference>
<evidence type="ECO:0000256" key="7">
    <source>
        <dbReference type="ARBA" id="ARBA00022842"/>
    </source>
</evidence>
<reference evidence="11 12" key="1">
    <citation type="journal article" date="2019" name="Int. J. Syst. Evol. Microbiol.">
        <title>The Global Catalogue of Microorganisms (GCM) 10K type strain sequencing project: providing services to taxonomists for standard genome sequencing and annotation.</title>
        <authorList>
            <consortium name="The Broad Institute Genomics Platform"/>
            <consortium name="The Broad Institute Genome Sequencing Center for Infectious Disease"/>
            <person name="Wu L."/>
            <person name="Ma J."/>
        </authorList>
    </citation>
    <scope>NUCLEOTIDE SEQUENCE [LARGE SCALE GENOMIC DNA]</scope>
    <source>
        <strain evidence="11 12">JCM 7356</strain>
    </source>
</reference>
<evidence type="ECO:0000256" key="3">
    <source>
        <dbReference type="ARBA" id="ARBA00022598"/>
    </source>
</evidence>
<dbReference type="Gene3D" id="3.90.190.20">
    <property type="entry name" value="Mur ligase, C-terminal domain"/>
    <property type="match status" value="1"/>
</dbReference>
<dbReference type="Gene3D" id="3.40.1190.10">
    <property type="entry name" value="Mur-like, catalytic domain"/>
    <property type="match status" value="1"/>
</dbReference>
<evidence type="ECO:0000313" key="12">
    <source>
        <dbReference type="Proteomes" id="UP001500305"/>
    </source>
</evidence>
<feature type="domain" description="Mur ligase C-terminal" evidence="10">
    <location>
        <begin position="300"/>
        <end position="427"/>
    </location>
</feature>
<dbReference type="EC" id="6.3.2.17" evidence="2"/>
<accession>A0ABN3DQK9</accession>
<sequence length="443" mass="46985">MDYQDCADRLTELYGYRPEEREALFRNLPALLGALGHPERELRGMLVVGTNGKGSTSAFAVSALTSTGARAGSMPSPHLQEPRERIRVNGVPVTREEYTAAFTEVREAIGRHGLPVTASGMCSATAAAHFRRAGVELAVAEASIGGRWAAARFLDLDVKVVTGIALDHTELLGDSLALIAEAKVGVVRDGEHAVLGRIPPEAAEAAERMLAKRAGLSVWRMDQEIRYTVHPAPDASGPLVDVTTPRAVHRGLPCPLPGAHQHHNLALAVAAVDALADRGHVQDLDDERLRRALAATRWPGRLELLTEARLDDWTGRVLLDGATNPQGVATVAPEILRQAERGSGRTVLVFAAMRGKDVDGMLAPLPEHWPVVITRTGAAEAADPDALRARLAPGRRTSSVTAPDAAAALRRAAELAGPDGLIVVLGSLRLVGETRTALGLPPA</sequence>
<evidence type="ECO:0000256" key="5">
    <source>
        <dbReference type="ARBA" id="ARBA00022741"/>
    </source>
</evidence>
<dbReference type="InterPro" id="IPR036565">
    <property type="entry name" value="Mur-like_cat_sf"/>
</dbReference>
<evidence type="ECO:0000259" key="10">
    <source>
        <dbReference type="Pfam" id="PF02875"/>
    </source>
</evidence>
<dbReference type="EMBL" id="BAAATR010000006">
    <property type="protein sequence ID" value="GAA2238597.1"/>
    <property type="molecule type" value="Genomic_DNA"/>
</dbReference>
<dbReference type="SUPFAM" id="SSF53244">
    <property type="entry name" value="MurD-like peptide ligases, peptide-binding domain"/>
    <property type="match status" value="1"/>
</dbReference>
<keyword evidence="12" id="KW-1185">Reference proteome</keyword>
<dbReference type="PANTHER" id="PTHR11136">
    <property type="entry name" value="FOLYLPOLYGLUTAMATE SYNTHASE-RELATED"/>
    <property type="match status" value="1"/>
</dbReference>
<dbReference type="RefSeq" id="WP_344635866.1">
    <property type="nucleotide sequence ID" value="NZ_BAAATR010000006.1"/>
</dbReference>
<dbReference type="PANTHER" id="PTHR11136:SF0">
    <property type="entry name" value="DIHYDROFOLATE SYNTHETASE-RELATED"/>
    <property type="match status" value="1"/>
</dbReference>
<dbReference type="Pfam" id="PF02875">
    <property type="entry name" value="Mur_ligase_C"/>
    <property type="match status" value="1"/>
</dbReference>
<keyword evidence="3" id="KW-0436">Ligase</keyword>
<evidence type="ECO:0000256" key="9">
    <source>
        <dbReference type="ARBA" id="ARBA00047493"/>
    </source>
</evidence>
<gene>
    <name evidence="11" type="ORF">GCM10010430_19570</name>
</gene>
<dbReference type="InterPro" id="IPR036615">
    <property type="entry name" value="Mur_ligase_C_dom_sf"/>
</dbReference>
<name>A0ABN3DQK9_9ACTN</name>
<comment type="similarity">
    <text evidence="1">Belongs to the folylpolyglutamate synthase family.</text>
</comment>
<organism evidence="11 12">
    <name type="scientific">Kitasatospora cystarginea</name>
    <dbReference type="NCBI Taxonomy" id="58350"/>
    <lineage>
        <taxon>Bacteria</taxon>
        <taxon>Bacillati</taxon>
        <taxon>Actinomycetota</taxon>
        <taxon>Actinomycetes</taxon>
        <taxon>Kitasatosporales</taxon>
        <taxon>Streptomycetaceae</taxon>
        <taxon>Kitasatospora</taxon>
    </lineage>
</organism>
<keyword evidence="4" id="KW-0479">Metal-binding</keyword>